<gene>
    <name evidence="2" type="ORF">CMUS01_16442</name>
</gene>
<evidence type="ECO:0000256" key="1">
    <source>
        <dbReference type="SAM" id="MobiDB-lite"/>
    </source>
</evidence>
<dbReference type="Proteomes" id="UP000639643">
    <property type="component" value="Unassembled WGS sequence"/>
</dbReference>
<name>A0A8H6MIX7_9PEZI</name>
<organism evidence="2 3">
    <name type="scientific">Colletotrichum musicola</name>
    <dbReference type="NCBI Taxonomy" id="2175873"/>
    <lineage>
        <taxon>Eukaryota</taxon>
        <taxon>Fungi</taxon>
        <taxon>Dikarya</taxon>
        <taxon>Ascomycota</taxon>
        <taxon>Pezizomycotina</taxon>
        <taxon>Sordariomycetes</taxon>
        <taxon>Hypocreomycetidae</taxon>
        <taxon>Glomerellales</taxon>
        <taxon>Glomerellaceae</taxon>
        <taxon>Colletotrichum</taxon>
        <taxon>Colletotrichum orchidearum species complex</taxon>
    </lineage>
</organism>
<protein>
    <submittedName>
        <fullName evidence="2">Uncharacterized protein</fullName>
    </submittedName>
</protein>
<dbReference type="OrthoDB" id="4838874at2759"/>
<dbReference type="AlphaFoldDB" id="A0A8H6MIX7"/>
<feature type="region of interest" description="Disordered" evidence="1">
    <location>
        <begin position="352"/>
        <end position="403"/>
    </location>
</feature>
<evidence type="ECO:0000313" key="2">
    <source>
        <dbReference type="EMBL" id="KAF6787602.1"/>
    </source>
</evidence>
<reference evidence="2" key="1">
    <citation type="journal article" date="2020" name="Phytopathology">
        <title>Genome Sequence Resources of Colletotrichum truncatum, C. plurivorum, C. musicola, and C. sojae: Four Species Pathogenic to Soybean (Glycine max).</title>
        <authorList>
            <person name="Rogerio F."/>
            <person name="Boufleur T.R."/>
            <person name="Ciampi-Guillardi M."/>
            <person name="Sukno S.A."/>
            <person name="Thon M.R."/>
            <person name="Massola Junior N.S."/>
            <person name="Baroncelli R."/>
        </authorList>
    </citation>
    <scope>NUCLEOTIDE SEQUENCE</scope>
    <source>
        <strain evidence="2">LFN0074</strain>
    </source>
</reference>
<evidence type="ECO:0000313" key="3">
    <source>
        <dbReference type="Proteomes" id="UP000639643"/>
    </source>
</evidence>
<accession>A0A8H6MIX7</accession>
<feature type="compositionally biased region" description="Basic and acidic residues" evidence="1">
    <location>
        <begin position="383"/>
        <end position="403"/>
    </location>
</feature>
<dbReference type="EMBL" id="WIGM01001866">
    <property type="protein sequence ID" value="KAF6787602.1"/>
    <property type="molecule type" value="Genomic_DNA"/>
</dbReference>
<comment type="caution">
    <text evidence="2">The sequence shown here is derived from an EMBL/GenBank/DDBJ whole genome shotgun (WGS) entry which is preliminary data.</text>
</comment>
<keyword evidence="3" id="KW-1185">Reference proteome</keyword>
<proteinExistence type="predicted"/>
<sequence>MADVEPQDLPAQWDISTNDFGLLIEGLQAFYSGVQGLPVSNSPSVSALKAHAIPLLRTATTLRPANPKPVGMVMYMFGGASYGPRQRLNAAGVLTIFRTRKCSRVHDLMAIMANMCDYDIRLDTVAVRKHCRSIRAALLTQAILNGDLSLFIPELYRPLSGHELSPMKHRESINHWSLPIFQPFDAPANSIQYLTATHGYRVRPRSTLHSSYYDNKRPGIAFSAYLWIIEEEMDLTILRDQFAELWQELKAPPGAANADTRHEPLSPCRVEGNAEVQRNLAEIVFGILRYLHGVSTTDERAAGIADSIWQSIRCGETKDSHPLPDKVETALFGHPEVPELAEVYTPSLPQQQYDHQHLPGLDDIDTDNFKDADTSRGSGSSRDSGKGKSVDRSEVELGDEETQKEIHVNAKSITMRQFMLEALANLSHSQSMDGDNIIDPDMTKSRSAYVIYLSTSGLWK</sequence>